<feature type="region of interest" description="Disordered" evidence="1">
    <location>
        <begin position="166"/>
        <end position="213"/>
    </location>
</feature>
<gene>
    <name evidence="2" type="ORF">TRSC58_01882</name>
</gene>
<name>A0A061JAS0_TRYRA</name>
<comment type="caution">
    <text evidence="2">The sequence shown here is derived from an EMBL/GenBank/DDBJ whole genome shotgun (WGS) entry which is preliminary data.</text>
</comment>
<feature type="compositionally biased region" description="Polar residues" evidence="1">
    <location>
        <begin position="173"/>
        <end position="182"/>
    </location>
</feature>
<dbReference type="VEuPathDB" id="TriTrypDB:TRSC58_01882"/>
<dbReference type="OrthoDB" id="252796at2759"/>
<accession>A0A061JAS0</accession>
<protein>
    <submittedName>
        <fullName evidence="2">Uncharacterized protein</fullName>
    </submittedName>
</protein>
<dbReference type="Proteomes" id="UP000031737">
    <property type="component" value="Unassembled WGS sequence"/>
</dbReference>
<organism evidence="2 3">
    <name type="scientific">Trypanosoma rangeli SC58</name>
    <dbReference type="NCBI Taxonomy" id="429131"/>
    <lineage>
        <taxon>Eukaryota</taxon>
        <taxon>Discoba</taxon>
        <taxon>Euglenozoa</taxon>
        <taxon>Kinetoplastea</taxon>
        <taxon>Metakinetoplastina</taxon>
        <taxon>Trypanosomatida</taxon>
        <taxon>Trypanosomatidae</taxon>
        <taxon>Trypanosoma</taxon>
        <taxon>Herpetosoma</taxon>
    </lineage>
</organism>
<evidence type="ECO:0000313" key="3">
    <source>
        <dbReference type="Proteomes" id="UP000031737"/>
    </source>
</evidence>
<feature type="region of interest" description="Disordered" evidence="1">
    <location>
        <begin position="107"/>
        <end position="134"/>
    </location>
</feature>
<evidence type="ECO:0000256" key="1">
    <source>
        <dbReference type="SAM" id="MobiDB-lite"/>
    </source>
</evidence>
<dbReference type="EMBL" id="AUPL01001882">
    <property type="protein sequence ID" value="ESL10387.1"/>
    <property type="molecule type" value="Genomic_DNA"/>
</dbReference>
<evidence type="ECO:0000313" key="2">
    <source>
        <dbReference type="EMBL" id="ESL10387.1"/>
    </source>
</evidence>
<reference evidence="2 3" key="1">
    <citation type="submission" date="2013-07" db="EMBL/GenBank/DDBJ databases">
        <authorList>
            <person name="Stoco P.H."/>
            <person name="Wagner G."/>
            <person name="Gerber A."/>
            <person name="Zaha A."/>
            <person name="Thompson C."/>
            <person name="Bartholomeu D.C."/>
            <person name="Luckemeyer D.D."/>
            <person name="Bahia D."/>
            <person name="Loreto E."/>
            <person name="Prestes E.B."/>
            <person name="Lima F.M."/>
            <person name="Rodrigues-Luiz G."/>
            <person name="Vallejo G.A."/>
            <person name="Filho J.F."/>
            <person name="Monteiro K.M."/>
            <person name="Tyler K.M."/>
            <person name="de Almeida L.G."/>
            <person name="Ortiz M.F."/>
            <person name="Siervo M.A."/>
            <person name="de Moraes M.H."/>
            <person name="Cunha O.L."/>
            <person name="Mendonca-Neto R."/>
            <person name="Silva R."/>
            <person name="Teixeira S.M."/>
            <person name="Murta S.M."/>
            <person name="Sincero T.C."/>
            <person name="Mendes T.A."/>
            <person name="Urmenyi T.P."/>
            <person name="Silva V.G."/>
            <person name="da Rocha W.D."/>
            <person name="Andersson B."/>
            <person name="Romanha A.J."/>
            <person name="Steindel M."/>
            <person name="de Vasconcelos A.T."/>
            <person name="Grisard E.C."/>
        </authorList>
    </citation>
    <scope>NUCLEOTIDE SEQUENCE [LARGE SCALE GENOMIC DNA]</scope>
    <source>
        <strain evidence="2 3">SC58</strain>
    </source>
</reference>
<dbReference type="AlphaFoldDB" id="A0A061JAS0"/>
<proteinExistence type="predicted"/>
<keyword evidence="3" id="KW-1185">Reference proteome</keyword>
<sequence>MREDEARCTKIHELVCESRGISFHSTKRSYSRASSRATDHSIDARRRCVMRSFSSTPTRNLKSPMLRQYTGQTDKLQRFSSAPVNAKLPPPCRKIFNGQLRAVSTAAEATPVARGGKRSGDGFATRPKEPAAGRHRPVISVTAKKGVSEKGAATTAHADRVARRVKSIKRQPASPQKLSSLDTPLACPPRGEWQPNSRGTSGAMPSKSISSHRMNCRTETAPYIEPAGDERLKLCTPKKLVYEVADEGPICAAE</sequence>